<proteinExistence type="predicted"/>
<dbReference type="Pfam" id="PF20256">
    <property type="entry name" value="MoCoBD_2"/>
    <property type="match status" value="1"/>
</dbReference>
<keyword evidence="1" id="KW-0500">Molybdenum</keyword>
<dbReference type="InterPro" id="IPR037165">
    <property type="entry name" value="AldOxase/xan_DH_Mopterin-bd_sf"/>
</dbReference>
<comment type="caution">
    <text evidence="3">The sequence shown here is derived from an EMBL/GenBank/DDBJ whole genome shotgun (WGS) entry which is preliminary data.</text>
</comment>
<feature type="non-terminal residue" evidence="3">
    <location>
        <position position="267"/>
    </location>
</feature>
<accession>X1JPJ9</accession>
<reference evidence="3" key="1">
    <citation type="journal article" date="2014" name="Front. Microbiol.">
        <title>High frequency of phylogenetically diverse reductive dehalogenase-homologous genes in deep subseafloor sedimentary metagenomes.</title>
        <authorList>
            <person name="Kawai M."/>
            <person name="Futagami T."/>
            <person name="Toyoda A."/>
            <person name="Takaki Y."/>
            <person name="Nishi S."/>
            <person name="Hori S."/>
            <person name="Arai W."/>
            <person name="Tsubouchi T."/>
            <person name="Morono Y."/>
            <person name="Uchiyama I."/>
            <person name="Ito T."/>
            <person name="Fujiyama A."/>
            <person name="Inagaki F."/>
            <person name="Takami H."/>
        </authorList>
    </citation>
    <scope>NUCLEOTIDE SEQUENCE</scope>
    <source>
        <strain evidence="3">Expedition CK06-06</strain>
    </source>
</reference>
<name>X1JPJ9_9ZZZZ</name>
<organism evidence="3">
    <name type="scientific">marine sediment metagenome</name>
    <dbReference type="NCBI Taxonomy" id="412755"/>
    <lineage>
        <taxon>unclassified sequences</taxon>
        <taxon>metagenomes</taxon>
        <taxon>ecological metagenomes</taxon>
    </lineage>
</organism>
<feature type="non-terminal residue" evidence="3">
    <location>
        <position position="1"/>
    </location>
</feature>
<dbReference type="Gene3D" id="3.30.365.10">
    <property type="entry name" value="Aldehyde oxidase/xanthine dehydrogenase, molybdopterin binding domain"/>
    <property type="match status" value="2"/>
</dbReference>
<dbReference type="GO" id="GO:0016491">
    <property type="term" value="F:oxidoreductase activity"/>
    <property type="evidence" value="ECO:0007669"/>
    <property type="project" value="InterPro"/>
</dbReference>
<dbReference type="PANTHER" id="PTHR11908:SF132">
    <property type="entry name" value="ALDEHYDE OXIDASE 1-RELATED"/>
    <property type="match status" value="1"/>
</dbReference>
<dbReference type="GO" id="GO:0005506">
    <property type="term" value="F:iron ion binding"/>
    <property type="evidence" value="ECO:0007669"/>
    <property type="project" value="InterPro"/>
</dbReference>
<evidence type="ECO:0000313" key="3">
    <source>
        <dbReference type="EMBL" id="GAH71723.1"/>
    </source>
</evidence>
<dbReference type="SUPFAM" id="SSF56003">
    <property type="entry name" value="Molybdenum cofactor-binding domain"/>
    <property type="match status" value="1"/>
</dbReference>
<gene>
    <name evidence="3" type="ORF">S03H2_45527</name>
</gene>
<dbReference type="EMBL" id="BARU01028532">
    <property type="protein sequence ID" value="GAH71723.1"/>
    <property type="molecule type" value="Genomic_DNA"/>
</dbReference>
<evidence type="ECO:0000259" key="2">
    <source>
        <dbReference type="Pfam" id="PF20256"/>
    </source>
</evidence>
<dbReference type="PANTHER" id="PTHR11908">
    <property type="entry name" value="XANTHINE DEHYDROGENASE"/>
    <property type="match status" value="1"/>
</dbReference>
<sequence length="267" mass="29046">DYSGATIKINEDGSVDVLTALMDHGGGTWDAGAKVVAEVLKVPYNKVDIYSGVDTRTTVFDVNTHATRGVYCGCGAIKYVAEKVKEILLNYAATLFKDLPENLELTCDKELGQAVIYPREIPQNYMTLGEIAEHAHITSWGTIAHTATLRQKNCPPCFITHFVEVEVNTKTGEISVPRAVILGDSGTIINPDLWEGQIIGAFSRGLGFSLLEETKYDLNNGKLECNGMITDYKIPTTIDMPKVDSITVRSAHTYEPTGPFGAKGIGE</sequence>
<dbReference type="InterPro" id="IPR046867">
    <property type="entry name" value="AldOxase/xan_DH_MoCoBD2"/>
</dbReference>
<dbReference type="InterPro" id="IPR016208">
    <property type="entry name" value="Ald_Oxase/xanthine_DH-like"/>
</dbReference>
<protein>
    <recommendedName>
        <fullName evidence="2">Aldehyde oxidase/xanthine dehydrogenase second molybdopterin binding domain-containing protein</fullName>
    </recommendedName>
</protein>
<evidence type="ECO:0000256" key="1">
    <source>
        <dbReference type="ARBA" id="ARBA00022505"/>
    </source>
</evidence>
<feature type="domain" description="Aldehyde oxidase/xanthine dehydrogenase second molybdopterin binding" evidence="2">
    <location>
        <begin position="3"/>
        <end position="241"/>
    </location>
</feature>
<dbReference type="AlphaFoldDB" id="X1JPJ9"/>